<evidence type="ECO:0000256" key="1">
    <source>
        <dbReference type="ARBA" id="ARBA00022679"/>
    </source>
</evidence>
<keyword evidence="6" id="KW-0067">ATP-binding</keyword>
<dbReference type="PROSITE" id="PS00113">
    <property type="entry name" value="ADENYLATE_KINASE"/>
    <property type="match status" value="1"/>
</dbReference>
<comment type="caution">
    <text evidence="7">The sequence shown here is derived from an EMBL/GenBank/DDBJ whole genome shotgun (WGS) entry which is preliminary data.</text>
</comment>
<evidence type="ECO:0000256" key="3">
    <source>
        <dbReference type="ARBA" id="ARBA00022741"/>
    </source>
</evidence>
<gene>
    <name evidence="7" type="ORF">GCM10010492_53860</name>
</gene>
<dbReference type="InterPro" id="IPR027417">
    <property type="entry name" value="P-loop_NTPase"/>
</dbReference>
<keyword evidence="8" id="KW-1185">Reference proteome</keyword>
<dbReference type="Gene3D" id="3.40.50.300">
    <property type="entry name" value="P-loop containing nucleotide triphosphate hydrolases"/>
    <property type="match status" value="1"/>
</dbReference>
<name>A0ABN0UDX1_9PSEU</name>
<organism evidence="7 8">
    <name type="scientific">Saccharothrix mutabilis subsp. mutabilis</name>
    <dbReference type="NCBI Taxonomy" id="66855"/>
    <lineage>
        <taxon>Bacteria</taxon>
        <taxon>Bacillati</taxon>
        <taxon>Actinomycetota</taxon>
        <taxon>Actinomycetes</taxon>
        <taxon>Pseudonocardiales</taxon>
        <taxon>Pseudonocardiaceae</taxon>
        <taxon>Saccharothrix</taxon>
    </lineage>
</organism>
<reference evidence="7 8" key="1">
    <citation type="journal article" date="2019" name="Int. J. Syst. Evol. Microbiol.">
        <title>The Global Catalogue of Microorganisms (GCM) 10K type strain sequencing project: providing services to taxonomists for standard genome sequencing and annotation.</title>
        <authorList>
            <consortium name="The Broad Institute Genomics Platform"/>
            <consortium name="The Broad Institute Genome Sequencing Center for Infectious Disease"/>
            <person name="Wu L."/>
            <person name="Ma J."/>
        </authorList>
    </citation>
    <scope>NUCLEOTIDE SEQUENCE [LARGE SCALE GENOMIC DNA]</scope>
    <source>
        <strain evidence="7 8">JCM 3380</strain>
    </source>
</reference>
<dbReference type="Pfam" id="PF00406">
    <property type="entry name" value="ADK"/>
    <property type="match status" value="1"/>
</dbReference>
<keyword evidence="3 6" id="KW-0547">Nucleotide-binding</keyword>
<comment type="subcellular location">
    <subcellularLocation>
        <location evidence="6">Cytoplasm</location>
    </subcellularLocation>
</comment>
<dbReference type="InterPro" id="IPR000850">
    <property type="entry name" value="Adenylat/UMP-CMP_kin"/>
</dbReference>
<keyword evidence="1 5" id="KW-0808">Transferase</keyword>
<evidence type="ECO:0000313" key="7">
    <source>
        <dbReference type="EMBL" id="GAA0247417.1"/>
    </source>
</evidence>
<evidence type="ECO:0000256" key="6">
    <source>
        <dbReference type="RuleBase" id="RU003331"/>
    </source>
</evidence>
<comment type="catalytic activity">
    <reaction evidence="6">
        <text>AMP + ATP = 2 ADP</text>
        <dbReference type="Rhea" id="RHEA:12973"/>
        <dbReference type="ChEBI" id="CHEBI:30616"/>
        <dbReference type="ChEBI" id="CHEBI:456215"/>
        <dbReference type="ChEBI" id="CHEBI:456216"/>
        <dbReference type="EC" id="2.7.4.3"/>
    </reaction>
</comment>
<dbReference type="SUPFAM" id="SSF52540">
    <property type="entry name" value="P-loop containing nucleoside triphosphate hydrolases"/>
    <property type="match status" value="1"/>
</dbReference>
<dbReference type="InterPro" id="IPR033690">
    <property type="entry name" value="Adenylat_kinase_CS"/>
</dbReference>
<evidence type="ECO:0000256" key="2">
    <source>
        <dbReference type="ARBA" id="ARBA00022727"/>
    </source>
</evidence>
<proteinExistence type="inferred from homology"/>
<accession>A0ABN0UDX1</accession>
<evidence type="ECO:0000256" key="5">
    <source>
        <dbReference type="RuleBase" id="RU003330"/>
    </source>
</evidence>
<dbReference type="PANTHER" id="PTHR23359">
    <property type="entry name" value="NUCLEOTIDE KINASE"/>
    <property type="match status" value="1"/>
</dbReference>
<evidence type="ECO:0000313" key="8">
    <source>
        <dbReference type="Proteomes" id="UP001500416"/>
    </source>
</evidence>
<dbReference type="GO" id="GO:0016301">
    <property type="term" value="F:kinase activity"/>
    <property type="evidence" value="ECO:0007669"/>
    <property type="project" value="UniProtKB-KW"/>
</dbReference>
<dbReference type="PRINTS" id="PR00094">
    <property type="entry name" value="ADENYLTKNASE"/>
</dbReference>
<keyword evidence="4 5" id="KW-0418">Kinase</keyword>
<protein>
    <recommendedName>
        <fullName evidence="6">Adenylate kinase</fullName>
        <ecNumber evidence="6">2.7.4.3</ecNumber>
    </recommendedName>
</protein>
<comment type="subunit">
    <text evidence="6">Monomer.</text>
</comment>
<sequence length="195" mass="20967">MPLVVFVVGAPGAGKSTVARHLAERLGCAEFLSGDVLRRTAEQDDEVGRDVADRLSRDETMPVPLYCRVVRREVGPADKGVVFDGFPRTLEQCLAIPTVLDAAGVPGADVLGLGLLVPATVSIDRISRRGERAEDTAHLARTRLSTHVRRSTDIATAFATRWPYVELDATDGIAQVVDAALAALSARVDRVAERR</sequence>
<dbReference type="EC" id="2.7.4.3" evidence="6"/>
<dbReference type="EMBL" id="BAAABU010000015">
    <property type="protein sequence ID" value="GAA0247417.1"/>
    <property type="molecule type" value="Genomic_DNA"/>
</dbReference>
<comment type="similarity">
    <text evidence="5">Belongs to the adenylate kinase family.</text>
</comment>
<dbReference type="Proteomes" id="UP001500416">
    <property type="component" value="Unassembled WGS sequence"/>
</dbReference>
<evidence type="ECO:0000256" key="4">
    <source>
        <dbReference type="ARBA" id="ARBA00022777"/>
    </source>
</evidence>
<keyword evidence="2" id="KW-0545">Nucleotide biosynthesis</keyword>